<proteinExistence type="predicted"/>
<dbReference type="RefSeq" id="WP_218142274.1">
    <property type="nucleotide sequence ID" value="NZ_FNNQ01000001.1"/>
</dbReference>
<dbReference type="Proteomes" id="UP000198534">
    <property type="component" value="Unassembled WGS sequence"/>
</dbReference>
<protein>
    <submittedName>
        <fullName evidence="1">Uncharacterized protein</fullName>
    </submittedName>
</protein>
<reference evidence="1 2" key="1">
    <citation type="submission" date="2016-10" db="EMBL/GenBank/DDBJ databases">
        <authorList>
            <person name="de Groot N.N."/>
        </authorList>
    </citation>
    <scope>NUCLEOTIDE SEQUENCE [LARGE SCALE GENOMIC DNA]</scope>
    <source>
        <strain evidence="1 2">DSM 45610</strain>
    </source>
</reference>
<gene>
    <name evidence="1" type="ORF">SAMN05444487_101352</name>
</gene>
<evidence type="ECO:0000313" key="1">
    <source>
        <dbReference type="EMBL" id="SDW13015.1"/>
    </source>
</evidence>
<evidence type="ECO:0000313" key="2">
    <source>
        <dbReference type="Proteomes" id="UP000198534"/>
    </source>
</evidence>
<dbReference type="AlphaFoldDB" id="A0A1H2R0Y9"/>
<name>A0A1H2R0Y9_9BACL</name>
<organism evidence="1 2">
    <name type="scientific">Marininema mesophilum</name>
    <dbReference type="NCBI Taxonomy" id="1048340"/>
    <lineage>
        <taxon>Bacteria</taxon>
        <taxon>Bacillati</taxon>
        <taxon>Bacillota</taxon>
        <taxon>Bacilli</taxon>
        <taxon>Bacillales</taxon>
        <taxon>Thermoactinomycetaceae</taxon>
        <taxon>Marininema</taxon>
    </lineage>
</organism>
<keyword evidence="2" id="KW-1185">Reference proteome</keyword>
<dbReference type="EMBL" id="FNNQ01000001">
    <property type="protein sequence ID" value="SDW13015.1"/>
    <property type="molecule type" value="Genomic_DNA"/>
</dbReference>
<sequence>MDENKTSKIEYEYHHIGIPTDKSQKDERYSPLFKMYTSDSESKDFRVQWHRFEPDSSIHPLIQRMPHIAFKVNDIQLAIEGKKVILEPYYPFERFCVAMIEEDGLPIELIETDLKEEEIWSDSHKNSTLYPDSE</sequence>
<accession>A0A1H2R0Y9</accession>